<organism evidence="7 8">
    <name type="scientific">Sarcoptes scabiei</name>
    <name type="common">Itch mite</name>
    <name type="synonym">Acarus scabiei</name>
    <dbReference type="NCBI Taxonomy" id="52283"/>
    <lineage>
        <taxon>Eukaryota</taxon>
        <taxon>Metazoa</taxon>
        <taxon>Ecdysozoa</taxon>
        <taxon>Arthropoda</taxon>
        <taxon>Chelicerata</taxon>
        <taxon>Arachnida</taxon>
        <taxon>Acari</taxon>
        <taxon>Acariformes</taxon>
        <taxon>Sarcoptiformes</taxon>
        <taxon>Astigmata</taxon>
        <taxon>Psoroptidia</taxon>
        <taxon>Sarcoptoidea</taxon>
        <taxon>Sarcoptidae</taxon>
        <taxon>Sarcoptinae</taxon>
        <taxon>Sarcoptes</taxon>
    </lineage>
</organism>
<proteinExistence type="inferred from homology"/>
<dbReference type="InterPro" id="IPR005662">
    <property type="entry name" value="GTPase_Era-like"/>
</dbReference>
<dbReference type="GO" id="GO:0000028">
    <property type="term" value="P:ribosomal small subunit assembly"/>
    <property type="evidence" value="ECO:0007669"/>
    <property type="project" value="TreeGrafter"/>
</dbReference>
<keyword evidence="3" id="KW-0547">Nucleotide-binding</keyword>
<keyword evidence="4" id="KW-0342">GTP-binding</keyword>
<dbReference type="AlphaFoldDB" id="A0A132AMF6"/>
<dbReference type="Proteomes" id="UP000616769">
    <property type="component" value="Unassembled WGS sequence"/>
</dbReference>
<dbReference type="InterPro" id="IPR027417">
    <property type="entry name" value="P-loop_NTPase"/>
</dbReference>
<evidence type="ECO:0000256" key="3">
    <source>
        <dbReference type="ARBA" id="ARBA00022741"/>
    </source>
</evidence>
<dbReference type="SUPFAM" id="SSF52540">
    <property type="entry name" value="P-loop containing nucleoside triphosphate hydrolases"/>
    <property type="match status" value="1"/>
</dbReference>
<feature type="domain" description="G" evidence="6">
    <location>
        <begin position="57"/>
        <end position="179"/>
    </location>
</feature>
<evidence type="ECO:0000313" key="8">
    <source>
        <dbReference type="Proteomes" id="UP000616769"/>
    </source>
</evidence>
<protein>
    <recommendedName>
        <fullName evidence="2">GTPase Era, mitochondrial</fullName>
    </recommendedName>
    <alternativeName>
        <fullName evidence="5">ERA-like protein 1</fullName>
    </alternativeName>
</protein>
<reference evidence="7 8" key="1">
    <citation type="journal article" date="2015" name="Parasit. Vectors">
        <title>Draft genome of the scabies mite.</title>
        <authorList>
            <person name="Rider S.D.Jr."/>
            <person name="Morgan M.S."/>
            <person name="Arlian L.G."/>
        </authorList>
    </citation>
    <scope>NUCLEOTIDE SEQUENCE [LARGE SCALE GENOMIC DNA]</scope>
    <source>
        <strain evidence="7">Arlian Lab</strain>
    </source>
</reference>
<dbReference type="NCBIfam" id="TIGR00231">
    <property type="entry name" value="small_GTP"/>
    <property type="match status" value="1"/>
</dbReference>
<dbReference type="SUPFAM" id="SSF54814">
    <property type="entry name" value="Prokaryotic type KH domain (KH-domain type II)"/>
    <property type="match status" value="1"/>
</dbReference>
<evidence type="ECO:0000256" key="4">
    <source>
        <dbReference type="ARBA" id="ARBA00023134"/>
    </source>
</evidence>
<dbReference type="VEuPathDB" id="VectorBase:SSCA006221"/>
<dbReference type="Gene3D" id="3.40.50.300">
    <property type="entry name" value="P-loop containing nucleotide triphosphate hydrolases"/>
    <property type="match status" value="1"/>
</dbReference>
<dbReference type="PANTHER" id="PTHR42698:SF1">
    <property type="entry name" value="GTPASE ERA, MITOCHONDRIAL"/>
    <property type="match status" value="1"/>
</dbReference>
<dbReference type="InterPro" id="IPR006073">
    <property type="entry name" value="GTP-bd"/>
</dbReference>
<dbReference type="GO" id="GO:0019843">
    <property type="term" value="F:rRNA binding"/>
    <property type="evidence" value="ECO:0007669"/>
    <property type="project" value="TreeGrafter"/>
</dbReference>
<evidence type="ECO:0000256" key="1">
    <source>
        <dbReference type="ARBA" id="ARBA00007921"/>
    </source>
</evidence>
<dbReference type="CDD" id="cd22534">
    <property type="entry name" value="KH-II_Era"/>
    <property type="match status" value="1"/>
</dbReference>
<comment type="similarity">
    <text evidence="1">Belongs to the TRAFAC class TrmE-Era-EngA-EngB-Septin-like GTPase superfamily. Era GTPase family.</text>
</comment>
<dbReference type="OrthoDB" id="8954335at2759"/>
<dbReference type="Pfam" id="PF01926">
    <property type="entry name" value="MMR_HSR1"/>
    <property type="match status" value="1"/>
</dbReference>
<dbReference type="InterPro" id="IPR015946">
    <property type="entry name" value="KH_dom-like_a/b"/>
</dbReference>
<dbReference type="EMBL" id="JXLN01017759">
    <property type="protein sequence ID" value="KPM11700.1"/>
    <property type="molecule type" value="Genomic_DNA"/>
</dbReference>
<dbReference type="GO" id="GO:0005525">
    <property type="term" value="F:GTP binding"/>
    <property type="evidence" value="ECO:0007669"/>
    <property type="project" value="UniProtKB-KW"/>
</dbReference>
<evidence type="ECO:0000259" key="6">
    <source>
        <dbReference type="Pfam" id="PF01926"/>
    </source>
</evidence>
<sequence length="400" mass="46520">MDCFRRHSLRLIFSNYCRLFHCESIESLERSIPKTLDDFGKFPRHPIEQPENARMLKVTIAGCPNAGKSTLLNQLVKWKISAVSSKVHTTRRNIVGVYCENETQIKFFDTPGLISKAHLVRHNLEISFMNDLKFSTQNSDIIAVLIDASNHRERSKLNPGILELLRYYPDKESILILNKIDAIKEKRSLIEIVSNLTGGFVDGQKISDNHENESQTKFEIKKGKFEKLFKKTEKYLNYRDRDMTLEDELMRNVWPKFSKCFMISSLYNDGIDDLRKFFVEKAQLNSWIYDARTVTSQNPKSLIIDAIREVCLETFKQEIPYDLRFQIVMWDIDEIGNIYLVIDVFIKKKFLPLLIGPKGSNISKIVNESRKNLSSIFRCDVSLKIAAKIWPYVQCWLAVS</sequence>
<name>A0A132AMF6_SARSC</name>
<dbReference type="PRINTS" id="PR00326">
    <property type="entry name" value="GTP1OBG"/>
</dbReference>
<comment type="caution">
    <text evidence="7">The sequence shown here is derived from an EMBL/GenBank/DDBJ whole genome shotgun (WGS) entry which is preliminary data.</text>
</comment>
<dbReference type="PANTHER" id="PTHR42698">
    <property type="entry name" value="GTPASE ERA"/>
    <property type="match status" value="1"/>
</dbReference>
<dbReference type="InterPro" id="IPR009019">
    <property type="entry name" value="KH_sf_prok-type"/>
</dbReference>
<evidence type="ECO:0000313" key="7">
    <source>
        <dbReference type="EMBL" id="KPM11700.1"/>
    </source>
</evidence>
<evidence type="ECO:0000256" key="5">
    <source>
        <dbReference type="ARBA" id="ARBA00030975"/>
    </source>
</evidence>
<dbReference type="Gene3D" id="3.30.300.20">
    <property type="match status" value="1"/>
</dbReference>
<accession>A0A132AMF6</accession>
<evidence type="ECO:0000256" key="2">
    <source>
        <dbReference type="ARBA" id="ARBA00019149"/>
    </source>
</evidence>
<dbReference type="GO" id="GO:0043024">
    <property type="term" value="F:ribosomal small subunit binding"/>
    <property type="evidence" value="ECO:0007669"/>
    <property type="project" value="TreeGrafter"/>
</dbReference>
<gene>
    <name evidence="7" type="ORF">QR98_0102730</name>
</gene>
<dbReference type="InterPro" id="IPR005225">
    <property type="entry name" value="Small_GTP-bd"/>
</dbReference>
<dbReference type="GO" id="GO:0005759">
    <property type="term" value="C:mitochondrial matrix"/>
    <property type="evidence" value="ECO:0007669"/>
    <property type="project" value="TreeGrafter"/>
</dbReference>